<sequence>MITACLIGVSGFGNVHYQDLMRAVERDEVRLLGATVINQDEEAEKCQHLRSTGCQIFTDFTQMLEQFRGQCDICFIPTGIPLHTPMTLAALRAGANVFVEKPAAATIQDVLAMRACSEEVGRFVAVGFQTMYAHETFWMKRAILEQQIGKLQSIKCYALWPRLDEYYARNGWAGRLQVHGAWVLDSPFSNAVSHQLNMICFLAGSELTRSATLRSVEAELYRGHEIESTDTACIRVTTESDVPLYFYVTHCSVQLAGPEIIVRGDRGSIHWTTDRVEITRADGTHEEMDCDTGLQLRNRLMQHLYRKVADPQSFVCDLDIAGAHVLAFDGAHESSSIHQLEPALLSRFEESGSIKTVIEGIDDIIKQAFTQEKLFSELATVPWARPGKVIPLSNYTHFPSSNY</sequence>
<dbReference type="SUPFAM" id="SSF51735">
    <property type="entry name" value="NAD(P)-binding Rossmann-fold domains"/>
    <property type="match status" value="1"/>
</dbReference>
<protein>
    <submittedName>
        <fullName evidence="3">Oxidoreductase</fullName>
    </submittedName>
</protein>
<dbReference type="InterPro" id="IPR052515">
    <property type="entry name" value="Gfo/Idh/MocA_Oxidoreductase"/>
</dbReference>
<dbReference type="Proteomes" id="UP001344906">
    <property type="component" value="Unassembled WGS sequence"/>
</dbReference>
<dbReference type="PANTHER" id="PTHR43249">
    <property type="entry name" value="UDP-N-ACETYL-2-AMINO-2-DEOXY-D-GLUCURONATE OXIDASE"/>
    <property type="match status" value="1"/>
</dbReference>
<feature type="domain" description="Gfo/Idh/MocA-like oxidoreductase N-terminal" evidence="1">
    <location>
        <begin position="5"/>
        <end position="128"/>
    </location>
</feature>
<dbReference type="PANTHER" id="PTHR43249:SF1">
    <property type="entry name" value="D-GLUCOSIDE 3-DEHYDROGENASE"/>
    <property type="match status" value="1"/>
</dbReference>
<keyword evidence="4" id="KW-1185">Reference proteome</keyword>
<proteinExistence type="predicted"/>
<evidence type="ECO:0000259" key="1">
    <source>
        <dbReference type="Pfam" id="PF01408"/>
    </source>
</evidence>
<organism evidence="3 4">
    <name type="scientific">Dictyobacter halimunensis</name>
    <dbReference type="NCBI Taxonomy" id="3026934"/>
    <lineage>
        <taxon>Bacteria</taxon>
        <taxon>Bacillati</taxon>
        <taxon>Chloroflexota</taxon>
        <taxon>Ktedonobacteria</taxon>
        <taxon>Ktedonobacterales</taxon>
        <taxon>Dictyobacteraceae</taxon>
        <taxon>Dictyobacter</taxon>
    </lineage>
</organism>
<dbReference type="InterPro" id="IPR000683">
    <property type="entry name" value="Gfo/Idh/MocA-like_OxRdtase_N"/>
</dbReference>
<dbReference type="RefSeq" id="WP_338248520.1">
    <property type="nucleotide sequence ID" value="NZ_BSRI01000001.1"/>
</dbReference>
<accession>A0ABQ6FMB3</accession>
<dbReference type="Pfam" id="PF22725">
    <property type="entry name" value="GFO_IDH_MocA_C3"/>
    <property type="match status" value="1"/>
</dbReference>
<gene>
    <name evidence="3" type="ORF">KDH_15870</name>
</gene>
<name>A0ABQ6FMB3_9CHLR</name>
<dbReference type="Pfam" id="PF01408">
    <property type="entry name" value="GFO_IDH_MocA"/>
    <property type="match status" value="1"/>
</dbReference>
<evidence type="ECO:0000313" key="4">
    <source>
        <dbReference type="Proteomes" id="UP001344906"/>
    </source>
</evidence>
<reference evidence="3 4" key="1">
    <citation type="submission" date="2023-02" db="EMBL/GenBank/DDBJ databases">
        <title>Dictyobacter halimunensis sp. nov., a new member of the class Ktedonobacteria from forest soil in a geothermal area.</title>
        <authorList>
            <person name="Rachmania M.K."/>
            <person name="Ningsih F."/>
            <person name="Sakai Y."/>
            <person name="Yabe S."/>
            <person name="Yokota A."/>
            <person name="Sjamsuridzal W."/>
        </authorList>
    </citation>
    <scope>NUCLEOTIDE SEQUENCE [LARGE SCALE GENOMIC DNA]</scope>
    <source>
        <strain evidence="3 4">S3.2.2.5</strain>
    </source>
</reference>
<feature type="domain" description="GFO/IDH/MocA-like oxidoreductase" evidence="2">
    <location>
        <begin position="139"/>
        <end position="269"/>
    </location>
</feature>
<dbReference type="EMBL" id="BSRI01000001">
    <property type="protein sequence ID" value="GLV54740.1"/>
    <property type="molecule type" value="Genomic_DNA"/>
</dbReference>
<dbReference type="InterPro" id="IPR036291">
    <property type="entry name" value="NAD(P)-bd_dom_sf"/>
</dbReference>
<dbReference type="SUPFAM" id="SSF55347">
    <property type="entry name" value="Glyceraldehyde-3-phosphate dehydrogenase-like, C-terminal domain"/>
    <property type="match status" value="1"/>
</dbReference>
<dbReference type="InterPro" id="IPR055170">
    <property type="entry name" value="GFO_IDH_MocA-like_dom"/>
</dbReference>
<dbReference type="Gene3D" id="3.30.360.10">
    <property type="entry name" value="Dihydrodipicolinate Reductase, domain 2"/>
    <property type="match status" value="1"/>
</dbReference>
<evidence type="ECO:0000259" key="2">
    <source>
        <dbReference type="Pfam" id="PF22725"/>
    </source>
</evidence>
<comment type="caution">
    <text evidence="3">The sequence shown here is derived from an EMBL/GenBank/DDBJ whole genome shotgun (WGS) entry which is preliminary data.</text>
</comment>
<evidence type="ECO:0000313" key="3">
    <source>
        <dbReference type="EMBL" id="GLV54740.1"/>
    </source>
</evidence>
<dbReference type="Gene3D" id="3.40.50.720">
    <property type="entry name" value="NAD(P)-binding Rossmann-like Domain"/>
    <property type="match status" value="1"/>
</dbReference>